<dbReference type="PANTHER" id="PTHR43133">
    <property type="entry name" value="RNA POLYMERASE ECF-TYPE SIGMA FACTO"/>
    <property type="match status" value="1"/>
</dbReference>
<evidence type="ECO:0000313" key="8">
    <source>
        <dbReference type="Proteomes" id="UP000268007"/>
    </source>
</evidence>
<reference evidence="7 8" key="1">
    <citation type="submission" date="2018-10" db="EMBL/GenBank/DDBJ databases">
        <title>Genomic Encyclopedia of Archaeal and Bacterial Type Strains, Phase II (KMG-II): from individual species to whole genera.</title>
        <authorList>
            <person name="Goeker M."/>
        </authorList>
    </citation>
    <scope>NUCLEOTIDE SEQUENCE [LARGE SCALE GENOMIC DNA]</scope>
    <source>
        <strain evidence="7 8">DSM 18602</strain>
    </source>
</reference>
<evidence type="ECO:0000259" key="6">
    <source>
        <dbReference type="Pfam" id="PF08281"/>
    </source>
</evidence>
<keyword evidence="2" id="KW-0805">Transcription regulation</keyword>
<dbReference type="Gene3D" id="1.10.10.10">
    <property type="entry name" value="Winged helix-like DNA-binding domain superfamily/Winged helix DNA-binding domain"/>
    <property type="match status" value="1"/>
</dbReference>
<dbReference type="NCBIfam" id="TIGR02937">
    <property type="entry name" value="sigma70-ECF"/>
    <property type="match status" value="1"/>
</dbReference>
<evidence type="ECO:0000256" key="1">
    <source>
        <dbReference type="ARBA" id="ARBA00010641"/>
    </source>
</evidence>
<keyword evidence="8" id="KW-1185">Reference proteome</keyword>
<organism evidence="7 8">
    <name type="scientific">Mucilaginibacter gracilis</name>
    <dbReference type="NCBI Taxonomy" id="423350"/>
    <lineage>
        <taxon>Bacteria</taxon>
        <taxon>Pseudomonadati</taxon>
        <taxon>Bacteroidota</taxon>
        <taxon>Sphingobacteriia</taxon>
        <taxon>Sphingobacteriales</taxon>
        <taxon>Sphingobacteriaceae</taxon>
        <taxon>Mucilaginibacter</taxon>
    </lineage>
</organism>
<dbReference type="Pfam" id="PF08281">
    <property type="entry name" value="Sigma70_r4_2"/>
    <property type="match status" value="1"/>
</dbReference>
<dbReference type="GO" id="GO:0006352">
    <property type="term" value="P:DNA-templated transcription initiation"/>
    <property type="evidence" value="ECO:0007669"/>
    <property type="project" value="InterPro"/>
</dbReference>
<comment type="caution">
    <text evidence="7">The sequence shown here is derived from an EMBL/GenBank/DDBJ whole genome shotgun (WGS) entry which is preliminary data.</text>
</comment>
<dbReference type="GO" id="GO:0003677">
    <property type="term" value="F:DNA binding"/>
    <property type="evidence" value="ECO:0007669"/>
    <property type="project" value="InterPro"/>
</dbReference>
<gene>
    <name evidence="7" type="ORF">BDD43_4655</name>
</gene>
<dbReference type="Proteomes" id="UP000268007">
    <property type="component" value="Unassembled WGS sequence"/>
</dbReference>
<sequence>MNALAPSNEKELLNRLRSGDGSSFDQIFHSFYPSLCYFANRLLADRSIAEEIVQDALFQVWQKQGDFYSFQSLKAFLYISTRNACYNHIKKERSKTLRLETMMLDHEPDETTVLHTIIETEVFAELYQAIEALPEQCRKIMSMIVDGQKPRDIAAELGVTVSTVNSQKMRGVGLLKARLSGEGLATLLIIISGSITRH</sequence>
<dbReference type="InterPro" id="IPR013249">
    <property type="entry name" value="RNA_pol_sigma70_r4_t2"/>
</dbReference>
<dbReference type="Gene3D" id="1.10.1740.10">
    <property type="match status" value="1"/>
</dbReference>
<feature type="domain" description="RNA polymerase sigma factor 70 region 4 type 2" evidence="6">
    <location>
        <begin position="125"/>
        <end position="172"/>
    </location>
</feature>
<dbReference type="EMBL" id="RBKU01000001">
    <property type="protein sequence ID" value="RKR84420.1"/>
    <property type="molecule type" value="Genomic_DNA"/>
</dbReference>
<dbReference type="InterPro" id="IPR007627">
    <property type="entry name" value="RNA_pol_sigma70_r2"/>
</dbReference>
<dbReference type="InterPro" id="IPR013325">
    <property type="entry name" value="RNA_pol_sigma_r2"/>
</dbReference>
<comment type="similarity">
    <text evidence="1">Belongs to the sigma-70 factor family. ECF subfamily.</text>
</comment>
<keyword evidence="3" id="KW-0731">Sigma factor</keyword>
<dbReference type="InterPro" id="IPR036388">
    <property type="entry name" value="WH-like_DNA-bd_sf"/>
</dbReference>
<dbReference type="RefSeq" id="WP_162847151.1">
    <property type="nucleotide sequence ID" value="NZ_RBKU01000001.1"/>
</dbReference>
<dbReference type="GO" id="GO:0016987">
    <property type="term" value="F:sigma factor activity"/>
    <property type="evidence" value="ECO:0007669"/>
    <property type="project" value="UniProtKB-KW"/>
</dbReference>
<name>A0A495J602_9SPHI</name>
<evidence type="ECO:0000256" key="2">
    <source>
        <dbReference type="ARBA" id="ARBA00023015"/>
    </source>
</evidence>
<keyword evidence="4" id="KW-0804">Transcription</keyword>
<proteinExistence type="inferred from homology"/>
<dbReference type="InterPro" id="IPR013324">
    <property type="entry name" value="RNA_pol_sigma_r3/r4-like"/>
</dbReference>
<dbReference type="SUPFAM" id="SSF88946">
    <property type="entry name" value="Sigma2 domain of RNA polymerase sigma factors"/>
    <property type="match status" value="1"/>
</dbReference>
<dbReference type="PANTHER" id="PTHR43133:SF46">
    <property type="entry name" value="RNA POLYMERASE SIGMA-70 FACTOR ECF SUBFAMILY"/>
    <property type="match status" value="1"/>
</dbReference>
<evidence type="ECO:0000313" key="7">
    <source>
        <dbReference type="EMBL" id="RKR84420.1"/>
    </source>
</evidence>
<dbReference type="NCBIfam" id="TIGR02985">
    <property type="entry name" value="Sig70_bacteroi1"/>
    <property type="match status" value="1"/>
</dbReference>
<evidence type="ECO:0000256" key="3">
    <source>
        <dbReference type="ARBA" id="ARBA00023082"/>
    </source>
</evidence>
<dbReference type="InterPro" id="IPR014284">
    <property type="entry name" value="RNA_pol_sigma-70_dom"/>
</dbReference>
<dbReference type="Pfam" id="PF04542">
    <property type="entry name" value="Sigma70_r2"/>
    <property type="match status" value="1"/>
</dbReference>
<evidence type="ECO:0000259" key="5">
    <source>
        <dbReference type="Pfam" id="PF04542"/>
    </source>
</evidence>
<accession>A0A495J602</accession>
<dbReference type="InterPro" id="IPR014327">
    <property type="entry name" value="RNA_pol_sigma70_bacteroid"/>
</dbReference>
<dbReference type="SUPFAM" id="SSF88659">
    <property type="entry name" value="Sigma3 and sigma4 domains of RNA polymerase sigma factors"/>
    <property type="match status" value="1"/>
</dbReference>
<protein>
    <submittedName>
        <fullName evidence="7">RNA polymerase sigma-70 factor (ECF subfamily)</fullName>
    </submittedName>
</protein>
<evidence type="ECO:0000256" key="4">
    <source>
        <dbReference type="ARBA" id="ARBA00023163"/>
    </source>
</evidence>
<feature type="domain" description="RNA polymerase sigma-70 region 2" evidence="5">
    <location>
        <begin position="28"/>
        <end position="93"/>
    </location>
</feature>
<dbReference type="AlphaFoldDB" id="A0A495J602"/>
<dbReference type="InterPro" id="IPR039425">
    <property type="entry name" value="RNA_pol_sigma-70-like"/>
</dbReference>